<dbReference type="InterPro" id="IPR052020">
    <property type="entry name" value="Cyclic_di-GMP/3'3'-cGAMP_PDE"/>
</dbReference>
<feature type="transmembrane region" description="Helical" evidence="1">
    <location>
        <begin position="12"/>
        <end position="31"/>
    </location>
</feature>
<dbReference type="Gene3D" id="1.10.3210.10">
    <property type="entry name" value="Hypothetical protein af1432"/>
    <property type="match status" value="1"/>
</dbReference>
<feature type="domain" description="HD-GYP" evidence="2">
    <location>
        <begin position="214"/>
        <end position="409"/>
    </location>
</feature>
<organism evidence="3 4">
    <name type="scientific">Magnetospirillum aberrantis SpK</name>
    <dbReference type="NCBI Taxonomy" id="908842"/>
    <lineage>
        <taxon>Bacteria</taxon>
        <taxon>Pseudomonadati</taxon>
        <taxon>Pseudomonadota</taxon>
        <taxon>Alphaproteobacteria</taxon>
        <taxon>Rhodospirillales</taxon>
        <taxon>Rhodospirillaceae</taxon>
        <taxon>Magnetospirillum</taxon>
    </lineage>
</organism>
<dbReference type="GO" id="GO:0008081">
    <property type="term" value="F:phosphoric diester hydrolase activity"/>
    <property type="evidence" value="ECO:0007669"/>
    <property type="project" value="UniProtKB-ARBA"/>
</dbReference>
<keyword evidence="1" id="KW-0812">Transmembrane</keyword>
<dbReference type="SUPFAM" id="SSF109604">
    <property type="entry name" value="HD-domain/PDEase-like"/>
    <property type="match status" value="1"/>
</dbReference>
<dbReference type="CDD" id="cd00077">
    <property type="entry name" value="HDc"/>
    <property type="match status" value="1"/>
</dbReference>
<dbReference type="InterPro" id="IPR003607">
    <property type="entry name" value="HD/PDEase_dom"/>
</dbReference>
<dbReference type="SMART" id="SM00471">
    <property type="entry name" value="HDc"/>
    <property type="match status" value="1"/>
</dbReference>
<evidence type="ECO:0000256" key="1">
    <source>
        <dbReference type="SAM" id="Phobius"/>
    </source>
</evidence>
<dbReference type="RefSeq" id="WP_163678871.1">
    <property type="nucleotide sequence ID" value="NZ_JAAIYP010000037.1"/>
</dbReference>
<keyword evidence="1" id="KW-0472">Membrane</keyword>
<dbReference type="PANTHER" id="PTHR45228">
    <property type="entry name" value="CYCLIC DI-GMP PHOSPHODIESTERASE TM_0186-RELATED"/>
    <property type="match status" value="1"/>
</dbReference>
<gene>
    <name evidence="3" type="ORF">G4223_10305</name>
</gene>
<keyword evidence="4" id="KW-1185">Reference proteome</keyword>
<sequence length="442" mass="47812">MPVSFHRHLARRLLVGGLVIATVLGSIVLWLDAERLDKNIVAMGVAEARTQAPQLPPDLVSLTAGQRAEFEEKMQRLIAERANARGDHFVVAEVYDLKHDKVGEAVASDADDIEGAIDRSVHHFPPPGKTWYDKHLIGGQFYLQMVIPLSSSDGHHLGWFEGVYHIPRQAALQVALGGLRATILVVVAVLATAALLYPLLAALNSRLVARSRDLLRANLGTLEALGSAIAKRDSDTNAHNYRVTLYAVRLAEAVGVKGDQMRALIKGAFLHDVGKIAIPDAVLLKPGKLDPDEFAIMRTHVAHGLDIVGQFDWLADAAAVVGGHHEKVDGSGYPAGTAGDDIPLLARIFAIADVFDALTSRRPYKDPFPLERALSILDEGAGKHFDAGLVKVFAALAPALHATLSAEDEKTLQRDLRHLVETYFANSELTAAVIRTRLPQPA</sequence>
<name>A0A7C9QTU8_9PROT</name>
<dbReference type="PROSITE" id="PS51832">
    <property type="entry name" value="HD_GYP"/>
    <property type="match status" value="1"/>
</dbReference>
<keyword evidence="1" id="KW-1133">Transmembrane helix</keyword>
<dbReference type="Pfam" id="PF13487">
    <property type="entry name" value="HD_5"/>
    <property type="match status" value="1"/>
</dbReference>
<evidence type="ECO:0000259" key="2">
    <source>
        <dbReference type="PROSITE" id="PS51832"/>
    </source>
</evidence>
<feature type="transmembrane region" description="Helical" evidence="1">
    <location>
        <begin position="181"/>
        <end position="203"/>
    </location>
</feature>
<comment type="caution">
    <text evidence="3">The sequence shown here is derived from an EMBL/GenBank/DDBJ whole genome shotgun (WGS) entry which is preliminary data.</text>
</comment>
<dbReference type="Proteomes" id="UP000480684">
    <property type="component" value="Unassembled WGS sequence"/>
</dbReference>
<evidence type="ECO:0000313" key="3">
    <source>
        <dbReference type="EMBL" id="NFV80500.1"/>
    </source>
</evidence>
<evidence type="ECO:0000313" key="4">
    <source>
        <dbReference type="Proteomes" id="UP000480684"/>
    </source>
</evidence>
<dbReference type="AlphaFoldDB" id="A0A7C9QTU8"/>
<dbReference type="InterPro" id="IPR037522">
    <property type="entry name" value="HD_GYP_dom"/>
</dbReference>
<protein>
    <submittedName>
        <fullName evidence="3">HD domain-containing protein</fullName>
    </submittedName>
</protein>
<proteinExistence type="predicted"/>
<dbReference type="EMBL" id="JAAIYP010000037">
    <property type="protein sequence ID" value="NFV80500.1"/>
    <property type="molecule type" value="Genomic_DNA"/>
</dbReference>
<reference evidence="3 4" key="1">
    <citation type="submission" date="2020-02" db="EMBL/GenBank/DDBJ databases">
        <authorList>
            <person name="Dziuba M."/>
            <person name="Kuznetsov B."/>
            <person name="Mardanov A."/>
            <person name="Ravin N."/>
            <person name="Grouzdev D."/>
        </authorList>
    </citation>
    <scope>NUCLEOTIDE SEQUENCE [LARGE SCALE GENOMIC DNA]</scope>
    <source>
        <strain evidence="3 4">SpK</strain>
    </source>
</reference>
<accession>A0A7C9QTU8</accession>